<dbReference type="EMBL" id="JAFJZO010000019">
    <property type="protein sequence ID" value="KAG5507030.1"/>
    <property type="molecule type" value="Genomic_DNA"/>
</dbReference>
<keyword evidence="4" id="KW-1185">Reference proteome</keyword>
<evidence type="ECO:0000313" key="3">
    <source>
        <dbReference type="EMBL" id="KAG5507030.1"/>
    </source>
</evidence>
<reference evidence="3 4" key="1">
    <citation type="submission" date="2021-02" db="EMBL/GenBank/DDBJ databases">
        <title>Porcisia hertigi Genome sequencing and assembly.</title>
        <authorList>
            <person name="Almutairi H."/>
            <person name="Gatherer D."/>
        </authorList>
    </citation>
    <scope>NUCLEOTIDE SEQUENCE [LARGE SCALE GENOMIC DNA]</scope>
    <source>
        <strain evidence="3 4">C119</strain>
    </source>
</reference>
<feature type="transmembrane region" description="Helical" evidence="1">
    <location>
        <begin position="61"/>
        <end position="87"/>
    </location>
</feature>
<dbReference type="PANTHER" id="PTHR39669">
    <property type="entry name" value="MEMBRANE-ASSOCIATED PROTEIN"/>
    <property type="match status" value="1"/>
</dbReference>
<feature type="signal peptide" evidence="2">
    <location>
        <begin position="1"/>
        <end position="25"/>
    </location>
</feature>
<keyword evidence="1" id="KW-1133">Transmembrane helix</keyword>
<evidence type="ECO:0000313" key="4">
    <source>
        <dbReference type="Proteomes" id="UP000674318"/>
    </source>
</evidence>
<accession>A0A836IL74</accession>
<protein>
    <submittedName>
        <fullName evidence="3">Uncharacterized protein</fullName>
    </submittedName>
</protein>
<dbReference type="AlphaFoldDB" id="A0A836IL74"/>
<gene>
    <name evidence="3" type="ORF">JKF63_05776</name>
</gene>
<feature type="transmembrane region" description="Helical" evidence="1">
    <location>
        <begin position="475"/>
        <end position="495"/>
    </location>
</feature>
<dbReference type="RefSeq" id="XP_067757756.1">
    <property type="nucleotide sequence ID" value="XM_067901730.1"/>
</dbReference>
<dbReference type="PANTHER" id="PTHR39669:SF2">
    <property type="entry name" value="MEMBRANE-ASSOCIATED PROTEIN"/>
    <property type="match status" value="1"/>
</dbReference>
<evidence type="ECO:0000256" key="1">
    <source>
        <dbReference type="SAM" id="Phobius"/>
    </source>
</evidence>
<sequence>MLKTAHVVGAALALITCLVATAVSAQQSLECQTVWDGPSASNDLLQCLSNSDRLRSQWRYFLYPGFAALIFLFTLIVLPLMFCWQCCTCARGCGRKPKTVQERDVSRCFLWMWISITVIITCGVCVLLVLGAILLEKSVSNIFDDAEFGTLRYFNETRSNITELLTNHTADPPIPPPIDLSAFDVVNTEVTNTLQSARKDFVKYAHIAKIVVFCVGSVGIFLMLCIVVFAGCRCGGCCPVLWSCIYFVFALAFSLFAVLFTLIIYAMFAACGEVNLQYKRAPGIFQWYLVPLCEKQFDFQSLRAEVAEQERESSQEACRQVLQYCDNDIEYPGSNMEHIFMCGKGITDKTQCNSLADVVDVVSATYAKPILTNTMCVNQTGMKYLEKCTLSACSSRCVDYEFPNLPAKRLTTLVVDASGFAANASTALSYVHPLLSCNFIIDKISSTIEMPKYSDSYMVQSKEVHSCSAVRTASVILGTGFFVGALMFIVGICVMHRGANVWLKLNDSPEPIAPSRKGS</sequence>
<keyword evidence="2" id="KW-0732">Signal</keyword>
<proteinExistence type="predicted"/>
<comment type="caution">
    <text evidence="3">The sequence shown here is derived from an EMBL/GenBank/DDBJ whole genome shotgun (WGS) entry which is preliminary data.</text>
</comment>
<dbReference type="Proteomes" id="UP000674318">
    <property type="component" value="Unassembled WGS sequence"/>
</dbReference>
<keyword evidence="1" id="KW-0472">Membrane</keyword>
<keyword evidence="1" id="KW-0812">Transmembrane</keyword>
<feature type="chain" id="PRO_5032740727" evidence="2">
    <location>
        <begin position="26"/>
        <end position="519"/>
    </location>
</feature>
<dbReference type="OrthoDB" id="252716at2759"/>
<feature type="transmembrane region" description="Helical" evidence="1">
    <location>
        <begin position="210"/>
        <end position="232"/>
    </location>
</feature>
<feature type="transmembrane region" description="Helical" evidence="1">
    <location>
        <begin position="108"/>
        <end position="135"/>
    </location>
</feature>
<dbReference type="GeneID" id="94291807"/>
<feature type="transmembrane region" description="Helical" evidence="1">
    <location>
        <begin position="244"/>
        <end position="268"/>
    </location>
</feature>
<name>A0A836IL74_9TRYP</name>
<evidence type="ECO:0000256" key="2">
    <source>
        <dbReference type="SAM" id="SignalP"/>
    </source>
</evidence>
<organism evidence="3 4">
    <name type="scientific">Porcisia hertigi</name>
    <dbReference type="NCBI Taxonomy" id="2761500"/>
    <lineage>
        <taxon>Eukaryota</taxon>
        <taxon>Discoba</taxon>
        <taxon>Euglenozoa</taxon>
        <taxon>Kinetoplastea</taxon>
        <taxon>Metakinetoplastina</taxon>
        <taxon>Trypanosomatida</taxon>
        <taxon>Trypanosomatidae</taxon>
        <taxon>Leishmaniinae</taxon>
        <taxon>Porcisia</taxon>
    </lineage>
</organism>
<dbReference type="KEGG" id="phet:94291807"/>